<proteinExistence type="predicted"/>
<protein>
    <submittedName>
        <fullName evidence="1">Iron-containing redox enzyme</fullName>
    </submittedName>
</protein>
<accession>A0A1X7DHA8</accession>
<dbReference type="STRING" id="28094.SAMN06295900_103202"/>
<dbReference type="Proteomes" id="UP000192911">
    <property type="component" value="Unassembled WGS sequence"/>
</dbReference>
<keyword evidence="2" id="KW-1185">Reference proteome</keyword>
<dbReference type="SUPFAM" id="SSF48613">
    <property type="entry name" value="Heme oxygenase-like"/>
    <property type="match status" value="1"/>
</dbReference>
<dbReference type="Gene3D" id="1.20.910.10">
    <property type="entry name" value="Heme oxygenase-like"/>
    <property type="match status" value="1"/>
</dbReference>
<sequence>MHITRPMLRSDSAIRRLDDRLVVTYLDEAYEIEFDDPASLPATEILLSRLDGTRTVDELSREADGLRPDQISTTLSMLDGNFLLGEGDKPGAPMSGLAFALHLEDLYYNRWMGQDGETSLVRAVFDGEASRDVLIGWGFECYHVTSRAHDCLAPIIARMHGALKPLAIDYVLDEYRHDKLLMKSLLALGYPREAIEHSLPLPYTHAVMNLLARWSNTDLLSFMGCLFVFEGTQDIGDAYIHQLEQYDLPAEFLRGQSVHNDVNNAGDHGAVSRLFYSQFPSIGADDQARVTRNLRMLYDAQRRKHRNVLDYYSQPEIGIPRTLAR</sequence>
<evidence type="ECO:0000313" key="2">
    <source>
        <dbReference type="Proteomes" id="UP000192911"/>
    </source>
</evidence>
<gene>
    <name evidence="1" type="ORF">SAMN06295900_103202</name>
</gene>
<name>A0A1X7DHA8_TRICW</name>
<evidence type="ECO:0000313" key="1">
    <source>
        <dbReference type="EMBL" id="SMF15459.1"/>
    </source>
</evidence>
<dbReference type="Pfam" id="PF14518">
    <property type="entry name" value="Haem_oxygenas_2"/>
    <property type="match status" value="1"/>
</dbReference>
<dbReference type="AlphaFoldDB" id="A0A1X7DHA8"/>
<reference evidence="2" key="1">
    <citation type="submission" date="2017-04" db="EMBL/GenBank/DDBJ databases">
        <authorList>
            <person name="Varghese N."/>
            <person name="Submissions S."/>
        </authorList>
    </citation>
    <scope>NUCLEOTIDE SEQUENCE [LARGE SCALE GENOMIC DNA]</scope>
    <source>
        <strain evidence="2">Ballard 720</strain>
    </source>
</reference>
<dbReference type="RefSeq" id="WP_233211932.1">
    <property type="nucleotide sequence ID" value="NZ_BSQD01000003.1"/>
</dbReference>
<dbReference type="GeneID" id="95548584"/>
<dbReference type="EMBL" id="FXAH01000003">
    <property type="protein sequence ID" value="SMF15459.1"/>
    <property type="molecule type" value="Genomic_DNA"/>
</dbReference>
<organism evidence="1 2">
    <name type="scientific">Trinickia caryophylli</name>
    <name type="common">Paraburkholderia caryophylli</name>
    <dbReference type="NCBI Taxonomy" id="28094"/>
    <lineage>
        <taxon>Bacteria</taxon>
        <taxon>Pseudomonadati</taxon>
        <taxon>Pseudomonadota</taxon>
        <taxon>Betaproteobacteria</taxon>
        <taxon>Burkholderiales</taxon>
        <taxon>Burkholderiaceae</taxon>
        <taxon>Trinickia</taxon>
    </lineage>
</organism>
<dbReference type="InterPro" id="IPR016084">
    <property type="entry name" value="Haem_Oase-like_multi-hlx"/>
</dbReference>